<feature type="compositionally biased region" description="Polar residues" evidence="1">
    <location>
        <begin position="179"/>
        <end position="194"/>
    </location>
</feature>
<feature type="region of interest" description="Disordered" evidence="1">
    <location>
        <begin position="227"/>
        <end position="261"/>
    </location>
</feature>
<evidence type="ECO:0000313" key="4">
    <source>
        <dbReference type="WBParaSite" id="SBAD_0000899401-mRNA-1"/>
    </source>
</evidence>
<evidence type="ECO:0000256" key="1">
    <source>
        <dbReference type="SAM" id="MobiDB-lite"/>
    </source>
</evidence>
<reference evidence="4" key="1">
    <citation type="submission" date="2016-06" db="UniProtKB">
        <authorList>
            <consortium name="WormBaseParasite"/>
        </authorList>
    </citation>
    <scope>IDENTIFICATION</scope>
</reference>
<feature type="compositionally biased region" description="Polar residues" evidence="1">
    <location>
        <begin position="69"/>
        <end position="101"/>
    </location>
</feature>
<organism evidence="4">
    <name type="scientific">Soboliphyme baturini</name>
    <dbReference type="NCBI Taxonomy" id="241478"/>
    <lineage>
        <taxon>Eukaryota</taxon>
        <taxon>Metazoa</taxon>
        <taxon>Ecdysozoa</taxon>
        <taxon>Nematoda</taxon>
        <taxon>Enoplea</taxon>
        <taxon>Dorylaimia</taxon>
        <taxon>Dioctophymatida</taxon>
        <taxon>Dioctophymatoidea</taxon>
        <taxon>Soboliphymatidae</taxon>
        <taxon>Soboliphyme</taxon>
    </lineage>
</organism>
<dbReference type="EMBL" id="UZAM01011852">
    <property type="protein sequence ID" value="VDP18593.1"/>
    <property type="molecule type" value="Genomic_DNA"/>
</dbReference>
<evidence type="ECO:0000313" key="3">
    <source>
        <dbReference type="Proteomes" id="UP000270296"/>
    </source>
</evidence>
<dbReference type="Proteomes" id="UP000270296">
    <property type="component" value="Unassembled WGS sequence"/>
</dbReference>
<reference evidence="2 3" key="2">
    <citation type="submission" date="2018-11" db="EMBL/GenBank/DDBJ databases">
        <authorList>
            <consortium name="Pathogen Informatics"/>
        </authorList>
    </citation>
    <scope>NUCLEOTIDE SEQUENCE [LARGE SCALE GENOMIC DNA]</scope>
</reference>
<name>A0A183IYI3_9BILA</name>
<accession>A0A183IYI3</accession>
<feature type="region of interest" description="Disordered" evidence="1">
    <location>
        <begin position="69"/>
        <end position="113"/>
    </location>
</feature>
<proteinExistence type="predicted"/>
<protein>
    <submittedName>
        <fullName evidence="2 4">Uncharacterized protein</fullName>
    </submittedName>
</protein>
<dbReference type="WBParaSite" id="SBAD_0000899401-mRNA-1">
    <property type="protein sequence ID" value="SBAD_0000899401-mRNA-1"/>
    <property type="gene ID" value="SBAD_0000899401"/>
</dbReference>
<keyword evidence="3" id="KW-1185">Reference proteome</keyword>
<dbReference type="AlphaFoldDB" id="A0A183IYI3"/>
<feature type="compositionally biased region" description="Polar residues" evidence="1">
    <location>
        <begin position="244"/>
        <end position="261"/>
    </location>
</feature>
<feature type="region of interest" description="Disordered" evidence="1">
    <location>
        <begin position="173"/>
        <end position="194"/>
    </location>
</feature>
<sequence length="308" mass="32284">MLTPSSWPFPCPFSASLLSWPGAFSAAAAAAAAAAATATAAAAAAVSTPSQTSTASAMSDDVVIKASTSPVSVKSDQLSPNAKSATSNDNSSVYTPSSISNEGDEKEDQENAEREIVEARRNAWLEKAQNDLVAGASPSLIGGLQYVPARHPFLMNTSSASLPSSDSAMSLKMYHHRSPQNSRSEPPPSTNSVNWRTTSTVAASAAAPEEPSNEDLINSAEPQDLSLRTSPQTLHPTDAKEPVASSTPASMTEPSSTPQTSWSFEEQFKQVQYVQVAPSVITLLLLQSDRGCTVTSYGKPTQSVDEYG</sequence>
<evidence type="ECO:0000313" key="2">
    <source>
        <dbReference type="EMBL" id="VDP18593.1"/>
    </source>
</evidence>
<gene>
    <name evidence="2" type="ORF">SBAD_LOCUS8683</name>
</gene>